<dbReference type="Proteomes" id="UP000027442">
    <property type="component" value="Unassembled WGS sequence"/>
</dbReference>
<gene>
    <name evidence="1" type="ORF">HMPREF1991_01238</name>
</gene>
<evidence type="ECO:0000313" key="2">
    <source>
        <dbReference type="Proteomes" id="UP000027442"/>
    </source>
</evidence>
<comment type="caution">
    <text evidence="1">The sequence shown here is derived from an EMBL/GenBank/DDBJ whole genome shotgun (WGS) entry which is preliminary data.</text>
</comment>
<proteinExistence type="predicted"/>
<dbReference type="PATRIC" id="fig|1122985.7.peg.1285"/>
<sequence>MEGHCQNCSKGLNRITKVRIFEQGHGYTMRFYYTSRLNFVLFLA</sequence>
<dbReference type="AlphaFoldDB" id="A0A069QIP1"/>
<keyword evidence="2" id="KW-1185">Reference proteome</keyword>
<organism evidence="1 2">
    <name type="scientific">Hoylesella loescheii DSM 19665 = JCM 12249 = ATCC 15930</name>
    <dbReference type="NCBI Taxonomy" id="1122985"/>
    <lineage>
        <taxon>Bacteria</taxon>
        <taxon>Pseudomonadati</taxon>
        <taxon>Bacteroidota</taxon>
        <taxon>Bacteroidia</taxon>
        <taxon>Bacteroidales</taxon>
        <taxon>Prevotellaceae</taxon>
        <taxon>Hoylesella</taxon>
    </lineage>
</organism>
<evidence type="ECO:0000313" key="1">
    <source>
        <dbReference type="EMBL" id="KDR52660.1"/>
    </source>
</evidence>
<accession>A0A069QIP1</accession>
<reference evidence="1 2" key="1">
    <citation type="submission" date="2013-08" db="EMBL/GenBank/DDBJ databases">
        <authorList>
            <person name="Weinstock G."/>
            <person name="Sodergren E."/>
            <person name="Wylie T."/>
            <person name="Fulton L."/>
            <person name="Fulton R."/>
            <person name="Fronick C."/>
            <person name="O'Laughlin M."/>
            <person name="Godfrey J."/>
            <person name="Miner T."/>
            <person name="Herter B."/>
            <person name="Appelbaum E."/>
            <person name="Cordes M."/>
            <person name="Lek S."/>
            <person name="Wollam A."/>
            <person name="Pepin K.H."/>
            <person name="Palsikar V.B."/>
            <person name="Mitreva M."/>
            <person name="Wilson R.K."/>
        </authorList>
    </citation>
    <scope>NUCLEOTIDE SEQUENCE [LARGE SCALE GENOMIC DNA]</scope>
    <source>
        <strain evidence="1 2">ATCC 15930</strain>
    </source>
</reference>
<protein>
    <submittedName>
        <fullName evidence="1">Uncharacterized protein</fullName>
    </submittedName>
</protein>
<name>A0A069QIP1_HOYLO</name>
<dbReference type="EMBL" id="JNGW01000048">
    <property type="protein sequence ID" value="KDR52660.1"/>
    <property type="molecule type" value="Genomic_DNA"/>
</dbReference>
<dbReference type="HOGENOM" id="CLU_3220139_0_0_10"/>